<organism evidence="1 2">
    <name type="scientific">Streptomyces spinoverrucosus</name>
    <dbReference type="NCBI Taxonomy" id="284043"/>
    <lineage>
        <taxon>Bacteria</taxon>
        <taxon>Bacillati</taxon>
        <taxon>Actinomycetota</taxon>
        <taxon>Actinomycetes</taxon>
        <taxon>Kitasatosporales</taxon>
        <taxon>Streptomycetaceae</taxon>
        <taxon>Streptomyces</taxon>
    </lineage>
</organism>
<comment type="caution">
    <text evidence="1">The sequence shown here is derived from an EMBL/GenBank/DDBJ whole genome shotgun (WGS) entry which is preliminary data.</text>
</comment>
<dbReference type="EMBL" id="BJND01000025">
    <property type="protein sequence ID" value="GEC06050.1"/>
    <property type="molecule type" value="Genomic_DNA"/>
</dbReference>
<reference evidence="1 2" key="1">
    <citation type="submission" date="2019-06" db="EMBL/GenBank/DDBJ databases">
        <title>Whole genome shotgun sequence of Streptomyces spinoverrucosus NBRC 14228.</title>
        <authorList>
            <person name="Hosoyama A."/>
            <person name="Uohara A."/>
            <person name="Ohji S."/>
            <person name="Ichikawa N."/>
        </authorList>
    </citation>
    <scope>NUCLEOTIDE SEQUENCE [LARGE SCALE GENOMIC DNA]</scope>
    <source>
        <strain evidence="1 2">NBRC 14228</strain>
    </source>
</reference>
<dbReference type="Proteomes" id="UP000317881">
    <property type="component" value="Unassembled WGS sequence"/>
</dbReference>
<keyword evidence="2" id="KW-1185">Reference proteome</keyword>
<name>A0A4Y3VJT3_9ACTN</name>
<gene>
    <name evidence="1" type="ORF">SSP24_37050</name>
</gene>
<sequence length="100" mass="10987">MENEQRSLRWGHEALQLHFVLDDDGSVRLTHLVRYGHGKAGFELTGQGSWSNCGHLPRPHLPHRLAPPGRCGHHHPPAARTGGRCGPCRGAVPRRQAVAV</sequence>
<evidence type="ECO:0000313" key="2">
    <source>
        <dbReference type="Proteomes" id="UP000317881"/>
    </source>
</evidence>
<dbReference type="AlphaFoldDB" id="A0A4Y3VJT3"/>
<accession>A0A4Y3VJT3</accession>
<evidence type="ECO:0000313" key="1">
    <source>
        <dbReference type="EMBL" id="GEC06050.1"/>
    </source>
</evidence>
<protein>
    <submittedName>
        <fullName evidence="1">Uncharacterized protein</fullName>
    </submittedName>
</protein>
<proteinExistence type="predicted"/>